<gene>
    <name evidence="2" type="ORF">SAMN04488117_12031</name>
</gene>
<dbReference type="Proteomes" id="UP000182284">
    <property type="component" value="Unassembled WGS sequence"/>
</dbReference>
<proteinExistence type="predicted"/>
<accession>A0A1G7U7I1</accession>
<evidence type="ECO:0000259" key="1">
    <source>
        <dbReference type="SMART" id="SM00507"/>
    </source>
</evidence>
<name>A0A1G7U7I1_9RHOB</name>
<dbReference type="AlphaFoldDB" id="A0A1G7U7I1"/>
<dbReference type="EMBL" id="FNBL01000020">
    <property type="protein sequence ID" value="SDG43231.1"/>
    <property type="molecule type" value="Genomic_DNA"/>
</dbReference>
<dbReference type="RefSeq" id="WP_176832940.1">
    <property type="nucleotide sequence ID" value="NZ_FNBL01000020.1"/>
</dbReference>
<sequence length="228" mass="25604">MTTKSPSSVLSDAKRSSLNARLAMLRNAVSAERSRASCLRRWSEFVRERDGFRCVDCHSQERLSAHHICRKTFLGAAQFDTGNGITLCRTCHREAHAGFNGRPDMSLPVDAQGGEKLASMERLYSILLDDAIERGRMCEEYYFLSDEVLGFLKVLQGFDPKTYFPGSRLERAYLILAEPELQMRQAIAGANGFSFGDQPLLPGGVMIVFDDEKDRSQSSILQARWGRL</sequence>
<dbReference type="SUPFAM" id="SSF48695">
    <property type="entry name" value="Multiheme cytochromes"/>
    <property type="match status" value="1"/>
</dbReference>
<evidence type="ECO:0000313" key="2">
    <source>
        <dbReference type="EMBL" id="SDG43231.1"/>
    </source>
</evidence>
<dbReference type="InterPro" id="IPR003615">
    <property type="entry name" value="HNH_nuc"/>
</dbReference>
<dbReference type="InterPro" id="IPR036280">
    <property type="entry name" value="Multihaem_cyt_sf"/>
</dbReference>
<dbReference type="Gene3D" id="1.10.30.50">
    <property type="match status" value="1"/>
</dbReference>
<dbReference type="SMART" id="SM00507">
    <property type="entry name" value="HNHc"/>
    <property type="match status" value="1"/>
</dbReference>
<feature type="domain" description="HNH nuclease" evidence="1">
    <location>
        <begin position="41"/>
        <end position="93"/>
    </location>
</feature>
<protein>
    <recommendedName>
        <fullName evidence="1">HNH nuclease domain-containing protein</fullName>
    </recommendedName>
</protein>
<organism evidence="2 3">
    <name type="scientific">Celeribacter baekdonensis</name>
    <dbReference type="NCBI Taxonomy" id="875171"/>
    <lineage>
        <taxon>Bacteria</taxon>
        <taxon>Pseudomonadati</taxon>
        <taxon>Pseudomonadota</taxon>
        <taxon>Alphaproteobacteria</taxon>
        <taxon>Rhodobacterales</taxon>
        <taxon>Roseobacteraceae</taxon>
        <taxon>Celeribacter</taxon>
    </lineage>
</organism>
<reference evidence="2 3" key="1">
    <citation type="submission" date="2016-10" db="EMBL/GenBank/DDBJ databases">
        <authorList>
            <person name="de Groot N.N."/>
        </authorList>
    </citation>
    <scope>NUCLEOTIDE SEQUENCE [LARGE SCALE GENOMIC DNA]</scope>
    <source>
        <strain evidence="2 3">DSM 27375</strain>
    </source>
</reference>
<evidence type="ECO:0000313" key="3">
    <source>
        <dbReference type="Proteomes" id="UP000182284"/>
    </source>
</evidence>
<dbReference type="CDD" id="cd00085">
    <property type="entry name" value="HNHc"/>
    <property type="match status" value="1"/>
</dbReference>